<keyword evidence="8" id="KW-1185">Reference proteome</keyword>
<feature type="transmembrane region" description="Helical" evidence="6">
    <location>
        <begin position="34"/>
        <end position="54"/>
    </location>
</feature>
<dbReference type="Proteomes" id="UP000057389">
    <property type="component" value="Unassembled WGS sequence"/>
</dbReference>
<gene>
    <name evidence="7" type="ORF">APQ14_15135</name>
</gene>
<dbReference type="InterPro" id="IPR002549">
    <property type="entry name" value="AI-2E-like"/>
</dbReference>
<dbReference type="RefSeq" id="WP_060469201.1">
    <property type="nucleotide sequence ID" value="NZ_AP025515.1"/>
</dbReference>
<dbReference type="AlphaFoldDB" id="A0A125P4Z3"/>
<accession>A0A125P4Z3</accession>
<evidence type="ECO:0000256" key="1">
    <source>
        <dbReference type="ARBA" id="ARBA00004141"/>
    </source>
</evidence>
<dbReference type="GO" id="GO:0016020">
    <property type="term" value="C:membrane"/>
    <property type="evidence" value="ECO:0007669"/>
    <property type="project" value="UniProtKB-SubCell"/>
</dbReference>
<evidence type="ECO:0000256" key="3">
    <source>
        <dbReference type="ARBA" id="ARBA00022692"/>
    </source>
</evidence>
<evidence type="ECO:0000256" key="6">
    <source>
        <dbReference type="SAM" id="Phobius"/>
    </source>
</evidence>
<dbReference type="Pfam" id="PF01594">
    <property type="entry name" value="AI-2E_transport"/>
    <property type="match status" value="1"/>
</dbReference>
<feature type="transmembrane region" description="Helical" evidence="6">
    <location>
        <begin position="229"/>
        <end position="256"/>
    </location>
</feature>
<feature type="transmembrane region" description="Helical" evidence="6">
    <location>
        <begin position="263"/>
        <end position="280"/>
    </location>
</feature>
<name>A0A125P4Z3_9VIBR</name>
<feature type="transmembrane region" description="Helical" evidence="6">
    <location>
        <begin position="201"/>
        <end position="223"/>
    </location>
</feature>
<keyword evidence="5 6" id="KW-0472">Membrane</keyword>
<feature type="transmembrane region" description="Helical" evidence="6">
    <location>
        <begin position="300"/>
        <end position="331"/>
    </location>
</feature>
<dbReference type="GO" id="GO:0055085">
    <property type="term" value="P:transmembrane transport"/>
    <property type="evidence" value="ECO:0007669"/>
    <property type="project" value="TreeGrafter"/>
</dbReference>
<dbReference type="PANTHER" id="PTHR21716">
    <property type="entry name" value="TRANSMEMBRANE PROTEIN"/>
    <property type="match status" value="1"/>
</dbReference>
<proteinExistence type="inferred from homology"/>
<comment type="subcellular location">
    <subcellularLocation>
        <location evidence="1">Membrane</location>
        <topology evidence="1">Multi-pass membrane protein</topology>
    </subcellularLocation>
</comment>
<protein>
    <submittedName>
        <fullName evidence="7">Permease</fullName>
    </submittedName>
</protein>
<evidence type="ECO:0000256" key="5">
    <source>
        <dbReference type="ARBA" id="ARBA00023136"/>
    </source>
</evidence>
<dbReference type="EMBL" id="LMXU01000032">
    <property type="protein sequence ID" value="KWT99688.1"/>
    <property type="molecule type" value="Genomic_DNA"/>
</dbReference>
<evidence type="ECO:0000256" key="4">
    <source>
        <dbReference type="ARBA" id="ARBA00022989"/>
    </source>
</evidence>
<reference evidence="7 8" key="1">
    <citation type="submission" date="2015-11" db="EMBL/GenBank/DDBJ databases">
        <title>Draft WGS of Vibrio toranzoniae.</title>
        <authorList>
            <person name="Lasa A."/>
            <person name="Romalde J.L."/>
        </authorList>
    </citation>
    <scope>NUCLEOTIDE SEQUENCE [LARGE SCALE GENOMIC DNA]</scope>
    <source>
        <strain evidence="7 8">Vb 10.8</strain>
    </source>
</reference>
<keyword evidence="3 6" id="KW-0812">Transmembrane</keyword>
<comment type="similarity">
    <text evidence="2">Belongs to the autoinducer-2 exporter (AI-2E) (TC 2.A.86) family.</text>
</comment>
<dbReference type="GeneID" id="300180773"/>
<dbReference type="OrthoDB" id="9799225at2"/>
<feature type="transmembrane region" description="Helical" evidence="6">
    <location>
        <begin position="149"/>
        <end position="167"/>
    </location>
</feature>
<keyword evidence="4 6" id="KW-1133">Transmembrane helix</keyword>
<evidence type="ECO:0000256" key="2">
    <source>
        <dbReference type="ARBA" id="ARBA00009773"/>
    </source>
</evidence>
<organism evidence="7 8">
    <name type="scientific">Vibrio toranzoniae</name>
    <dbReference type="NCBI Taxonomy" id="1194427"/>
    <lineage>
        <taxon>Bacteria</taxon>
        <taxon>Pseudomonadati</taxon>
        <taxon>Pseudomonadota</taxon>
        <taxon>Gammaproteobacteria</taxon>
        <taxon>Vibrionales</taxon>
        <taxon>Vibrionaceae</taxon>
        <taxon>Vibrio</taxon>
    </lineage>
</organism>
<feature type="transmembrane region" description="Helical" evidence="6">
    <location>
        <begin position="7"/>
        <end position="28"/>
    </location>
</feature>
<comment type="caution">
    <text evidence="7">The sequence shown here is derived from an EMBL/GenBank/DDBJ whole genome shotgun (WGS) entry which is preliminary data.</text>
</comment>
<sequence>MTTKKYELLTASFMFFAILMMSIFTLYIAKPLLLPIICGAFISLLCSPLVNYLIRFGIPRVVNVSAVLIGLVGFVVISLNMLSEPAQQWWSKLPMLLENVSNEVSEAAQSSSLTDATGLSMSSTVANDGLTNNTAFSIIKSVLTTTPTIVTQLMVAFLMAYFMMNYGRRIYAKSLSLFERFSDKRKAVELVKVLQKDLSRYIGSITIVNVCLGLIVGCVFYMMGLQDPFLWGAFAGLMNYIPYLGPMVSVTCFALVSFIQFESFSYALTVAAIFLTINLIESQLVTPTLLGKRFSLNPLVLFVWLVFWGWLWGSMGMLIGVPLLVCVNVLFDQLSHPKSSLYGTKIDKRKTG</sequence>
<evidence type="ECO:0000313" key="7">
    <source>
        <dbReference type="EMBL" id="KWT99688.1"/>
    </source>
</evidence>
<evidence type="ECO:0000313" key="8">
    <source>
        <dbReference type="Proteomes" id="UP000057389"/>
    </source>
</evidence>
<feature type="transmembrane region" description="Helical" evidence="6">
    <location>
        <begin position="61"/>
        <end position="82"/>
    </location>
</feature>
<dbReference type="PANTHER" id="PTHR21716:SF16">
    <property type="entry name" value="BLL1467 PROTEIN"/>
    <property type="match status" value="1"/>
</dbReference>